<accession>X1TEW5</accession>
<comment type="caution">
    <text evidence="1">The sequence shown here is derived from an EMBL/GenBank/DDBJ whole genome shotgun (WGS) entry which is preliminary data.</text>
</comment>
<protein>
    <recommendedName>
        <fullName evidence="2">Metallo-beta-lactamase domain-containing protein</fullName>
    </recommendedName>
</protein>
<dbReference type="AlphaFoldDB" id="X1TEW5"/>
<feature type="non-terminal residue" evidence="1">
    <location>
        <position position="1"/>
    </location>
</feature>
<dbReference type="EMBL" id="BARW01034165">
    <property type="protein sequence ID" value="GAJ03819.1"/>
    <property type="molecule type" value="Genomic_DNA"/>
</dbReference>
<evidence type="ECO:0000313" key="1">
    <source>
        <dbReference type="EMBL" id="GAJ03819.1"/>
    </source>
</evidence>
<name>X1TEW5_9ZZZZ</name>
<evidence type="ECO:0008006" key="2">
    <source>
        <dbReference type="Google" id="ProtNLM"/>
    </source>
</evidence>
<reference evidence="1" key="1">
    <citation type="journal article" date="2014" name="Front. Microbiol.">
        <title>High frequency of phylogenetically diverse reductive dehalogenase-homologous genes in deep subseafloor sedimentary metagenomes.</title>
        <authorList>
            <person name="Kawai M."/>
            <person name="Futagami T."/>
            <person name="Toyoda A."/>
            <person name="Takaki Y."/>
            <person name="Nishi S."/>
            <person name="Hori S."/>
            <person name="Arai W."/>
            <person name="Tsubouchi T."/>
            <person name="Morono Y."/>
            <person name="Uchiyama I."/>
            <person name="Ito T."/>
            <person name="Fujiyama A."/>
            <person name="Inagaki F."/>
            <person name="Takami H."/>
        </authorList>
    </citation>
    <scope>NUCLEOTIDE SEQUENCE</scope>
    <source>
        <strain evidence="1">Expedition CK06-06</strain>
    </source>
</reference>
<sequence length="78" mass="8770">AIITGFCCTMDTFVMPEEVTGYVWEDLDQLEALWPVRAPGIHVNALQAFDSALRIKGLADIVIPIHEPMFEKVEKIPE</sequence>
<organism evidence="1">
    <name type="scientific">marine sediment metagenome</name>
    <dbReference type="NCBI Taxonomy" id="412755"/>
    <lineage>
        <taxon>unclassified sequences</taxon>
        <taxon>metagenomes</taxon>
        <taxon>ecological metagenomes</taxon>
    </lineage>
</organism>
<gene>
    <name evidence="1" type="ORF">S12H4_53621</name>
</gene>
<proteinExistence type="predicted"/>